<dbReference type="AlphaFoldDB" id="A0A371DIN5"/>
<protein>
    <recommendedName>
        <fullName evidence="3">MICOS complex subunit MIC12</fullName>
    </recommendedName>
</protein>
<dbReference type="OrthoDB" id="3351225at2759"/>
<evidence type="ECO:0000313" key="2">
    <source>
        <dbReference type="Proteomes" id="UP000256964"/>
    </source>
</evidence>
<evidence type="ECO:0008006" key="3">
    <source>
        <dbReference type="Google" id="ProtNLM"/>
    </source>
</evidence>
<evidence type="ECO:0000313" key="1">
    <source>
        <dbReference type="EMBL" id="RDX52387.1"/>
    </source>
</evidence>
<name>A0A371DIN5_9APHY</name>
<keyword evidence="2" id="KW-1185">Reference proteome</keyword>
<gene>
    <name evidence="1" type="ORF">OH76DRAFT_1433824</name>
</gene>
<proteinExistence type="predicted"/>
<accession>A0A371DIN5</accession>
<sequence>MSFLVGTVSGALVAGGVYYGFSSTMATRTQRHRADMHHLSERLVNAAADIPAPIPASQRIPERPFMSMLQDSWNTQIATLFRRTGDLDRQVVEWGRKTLYGGDADRTKPE</sequence>
<dbReference type="EMBL" id="KZ857390">
    <property type="protein sequence ID" value="RDX52387.1"/>
    <property type="molecule type" value="Genomic_DNA"/>
</dbReference>
<organism evidence="1 2">
    <name type="scientific">Lentinus brumalis</name>
    <dbReference type="NCBI Taxonomy" id="2498619"/>
    <lineage>
        <taxon>Eukaryota</taxon>
        <taxon>Fungi</taxon>
        <taxon>Dikarya</taxon>
        <taxon>Basidiomycota</taxon>
        <taxon>Agaricomycotina</taxon>
        <taxon>Agaricomycetes</taxon>
        <taxon>Polyporales</taxon>
        <taxon>Polyporaceae</taxon>
        <taxon>Lentinus</taxon>
    </lineage>
</organism>
<reference evidence="1 2" key="1">
    <citation type="journal article" date="2018" name="Biotechnol. Biofuels">
        <title>Integrative visual omics of the white-rot fungus Polyporus brumalis exposes the biotechnological potential of its oxidative enzymes for delignifying raw plant biomass.</title>
        <authorList>
            <person name="Miyauchi S."/>
            <person name="Rancon A."/>
            <person name="Drula E."/>
            <person name="Hage H."/>
            <person name="Chaduli D."/>
            <person name="Favel A."/>
            <person name="Grisel S."/>
            <person name="Henrissat B."/>
            <person name="Herpoel-Gimbert I."/>
            <person name="Ruiz-Duenas F.J."/>
            <person name="Chevret D."/>
            <person name="Hainaut M."/>
            <person name="Lin J."/>
            <person name="Wang M."/>
            <person name="Pangilinan J."/>
            <person name="Lipzen A."/>
            <person name="Lesage-Meessen L."/>
            <person name="Navarro D."/>
            <person name="Riley R."/>
            <person name="Grigoriev I.V."/>
            <person name="Zhou S."/>
            <person name="Raouche S."/>
            <person name="Rosso M.N."/>
        </authorList>
    </citation>
    <scope>NUCLEOTIDE SEQUENCE [LARGE SCALE GENOMIC DNA]</scope>
    <source>
        <strain evidence="1 2">BRFM 1820</strain>
    </source>
</reference>
<dbReference type="Proteomes" id="UP000256964">
    <property type="component" value="Unassembled WGS sequence"/>
</dbReference>